<dbReference type="RefSeq" id="WP_131865660.1">
    <property type="nucleotide sequence ID" value="NZ_SMCR01000005.1"/>
</dbReference>
<dbReference type="AlphaFoldDB" id="A0A4R3YRQ7"/>
<dbReference type="InterPro" id="IPR052563">
    <property type="entry name" value="FliK"/>
</dbReference>
<name>A0A4R3YRQ7_9GAMM</name>
<dbReference type="Pfam" id="PF02120">
    <property type="entry name" value="Flg_hook"/>
    <property type="match status" value="1"/>
</dbReference>
<dbReference type="PANTHER" id="PTHR37533">
    <property type="entry name" value="FLAGELLAR HOOK-LENGTH CONTROL PROTEIN"/>
    <property type="match status" value="1"/>
</dbReference>
<proteinExistence type="predicted"/>
<feature type="compositionally biased region" description="Polar residues" evidence="1">
    <location>
        <begin position="1"/>
        <end position="24"/>
    </location>
</feature>
<dbReference type="EMBL" id="SMCR01000005">
    <property type="protein sequence ID" value="TCV95557.1"/>
    <property type="molecule type" value="Genomic_DNA"/>
</dbReference>
<feature type="compositionally biased region" description="Polar residues" evidence="1">
    <location>
        <begin position="350"/>
        <end position="367"/>
    </location>
</feature>
<feature type="domain" description="Flagellar hook-length control protein-like C-terminal" evidence="2">
    <location>
        <begin position="285"/>
        <end position="365"/>
    </location>
</feature>
<feature type="region of interest" description="Disordered" evidence="1">
    <location>
        <begin position="1"/>
        <end position="58"/>
    </location>
</feature>
<organism evidence="3 4">
    <name type="scientific">Biostraticola tofi</name>
    <dbReference type="NCBI Taxonomy" id="466109"/>
    <lineage>
        <taxon>Bacteria</taxon>
        <taxon>Pseudomonadati</taxon>
        <taxon>Pseudomonadota</taxon>
        <taxon>Gammaproteobacteria</taxon>
        <taxon>Enterobacterales</taxon>
        <taxon>Bruguierivoracaceae</taxon>
        <taxon>Biostraticola</taxon>
    </lineage>
</organism>
<keyword evidence="3" id="KW-0282">Flagellum</keyword>
<dbReference type="PANTHER" id="PTHR37533:SF2">
    <property type="entry name" value="FLAGELLAR HOOK-LENGTH CONTROL PROTEIN"/>
    <property type="match status" value="1"/>
</dbReference>
<dbReference type="InterPro" id="IPR021136">
    <property type="entry name" value="Flagellar_hook_control-like_C"/>
</dbReference>
<protein>
    <submittedName>
        <fullName evidence="3">Flagellar hook-length control protein FliK</fullName>
    </submittedName>
</protein>
<comment type="caution">
    <text evidence="3">The sequence shown here is derived from an EMBL/GenBank/DDBJ whole genome shotgun (WGS) entry which is preliminary data.</text>
</comment>
<keyword evidence="3" id="KW-0969">Cilium</keyword>
<accession>A0A4R3YRQ7</accession>
<feature type="region of interest" description="Disordered" evidence="1">
    <location>
        <begin position="119"/>
        <end position="142"/>
    </location>
</feature>
<dbReference type="Proteomes" id="UP000295719">
    <property type="component" value="Unassembled WGS sequence"/>
</dbReference>
<dbReference type="CDD" id="cd17470">
    <property type="entry name" value="T3SS_Flik_C"/>
    <property type="match status" value="1"/>
</dbReference>
<evidence type="ECO:0000313" key="4">
    <source>
        <dbReference type="Proteomes" id="UP000295719"/>
    </source>
</evidence>
<keyword evidence="4" id="KW-1185">Reference proteome</keyword>
<dbReference type="Gene3D" id="3.30.750.140">
    <property type="match status" value="1"/>
</dbReference>
<dbReference type="InterPro" id="IPR038610">
    <property type="entry name" value="FliK-like_C_sf"/>
</dbReference>
<feature type="region of interest" description="Disordered" evidence="1">
    <location>
        <begin position="349"/>
        <end position="394"/>
    </location>
</feature>
<evidence type="ECO:0000313" key="3">
    <source>
        <dbReference type="EMBL" id="TCV95557.1"/>
    </source>
</evidence>
<reference evidence="3 4" key="1">
    <citation type="submission" date="2019-03" db="EMBL/GenBank/DDBJ databases">
        <title>Genomic Encyclopedia of Type Strains, Phase IV (KMG-IV): sequencing the most valuable type-strain genomes for metagenomic binning, comparative biology and taxonomic classification.</title>
        <authorList>
            <person name="Goeker M."/>
        </authorList>
    </citation>
    <scope>NUCLEOTIDE SEQUENCE [LARGE SCALE GENOMIC DNA]</scope>
    <source>
        <strain evidence="3 4">DSM 19580</strain>
    </source>
</reference>
<gene>
    <name evidence="3" type="ORF">EDC52_105160</name>
</gene>
<keyword evidence="3" id="KW-0966">Cell projection</keyword>
<feature type="region of interest" description="Disordered" evidence="1">
    <location>
        <begin position="161"/>
        <end position="242"/>
    </location>
</feature>
<sequence length="413" mass="43467">MILNTSNTIAPSANGTRIAANNDTDNNDFKQILQQQSAGVADRFTPPEPSASADENRPEQAIDALKDAVAAKDRAKLKEAIAALLQNGTQDDGTPLAADQIAYLEQLLAQLVSMPADDSQAQLQPTVDRQLAPSPSDPAGRSADALFTAFDTALLRSREVGENGGLPAMPLSGVGNSSPADKDGTTSRQAKRVNGSANTKAPREYPLKPLMTAKGARQTPPAEQITPAPSASGQPVAQSAPAVMASPAPASVSTAAPAAAANPHAPLLQQPLGTPAWQQALSQQLSLFLSKGTYHAELKLNPRDLGALQISMKLNNDQLQLHVMSENQQVRAAVEASMPYLRTSLAESGMTLSQSSVGPETTSQQRQADSENAGRHSRQQQPENTDNALAIDEPSARALDQMIARDGRVDIYA</sequence>
<evidence type="ECO:0000259" key="2">
    <source>
        <dbReference type="Pfam" id="PF02120"/>
    </source>
</evidence>
<dbReference type="OrthoDB" id="1792985at2"/>
<evidence type="ECO:0000256" key="1">
    <source>
        <dbReference type="SAM" id="MobiDB-lite"/>
    </source>
</evidence>